<dbReference type="PANTHER" id="PTHR21137">
    <property type="entry name" value="ODORANT RECEPTOR"/>
    <property type="match status" value="1"/>
</dbReference>
<organism evidence="11 12">
    <name type="scientific">Psylliodes chrysocephalus</name>
    <dbReference type="NCBI Taxonomy" id="3402493"/>
    <lineage>
        <taxon>Eukaryota</taxon>
        <taxon>Metazoa</taxon>
        <taxon>Ecdysozoa</taxon>
        <taxon>Arthropoda</taxon>
        <taxon>Hexapoda</taxon>
        <taxon>Insecta</taxon>
        <taxon>Pterygota</taxon>
        <taxon>Neoptera</taxon>
        <taxon>Endopterygota</taxon>
        <taxon>Coleoptera</taxon>
        <taxon>Polyphaga</taxon>
        <taxon>Cucujiformia</taxon>
        <taxon>Chrysomeloidea</taxon>
        <taxon>Chrysomelidae</taxon>
        <taxon>Galerucinae</taxon>
        <taxon>Alticini</taxon>
        <taxon>Psylliodes</taxon>
    </lineage>
</organism>
<evidence type="ECO:0000313" key="11">
    <source>
        <dbReference type="EMBL" id="CAH1100128.1"/>
    </source>
</evidence>
<keyword evidence="3" id="KW-0716">Sensory transduction</keyword>
<dbReference type="Pfam" id="PF02949">
    <property type="entry name" value="7tm_6"/>
    <property type="match status" value="2"/>
</dbReference>
<feature type="transmembrane region" description="Helical" evidence="10">
    <location>
        <begin position="124"/>
        <end position="142"/>
    </location>
</feature>
<evidence type="ECO:0000256" key="2">
    <source>
        <dbReference type="ARBA" id="ARBA00022475"/>
    </source>
</evidence>
<feature type="transmembrane region" description="Helical" evidence="10">
    <location>
        <begin position="167"/>
        <end position="187"/>
    </location>
</feature>
<keyword evidence="5" id="KW-0552">Olfaction</keyword>
<proteinExistence type="predicted"/>
<evidence type="ECO:0000256" key="8">
    <source>
        <dbReference type="ARBA" id="ARBA00023170"/>
    </source>
</evidence>
<feature type="transmembrane region" description="Helical" evidence="10">
    <location>
        <begin position="475"/>
        <end position="493"/>
    </location>
</feature>
<feature type="transmembrane region" description="Helical" evidence="10">
    <location>
        <begin position="343"/>
        <end position="363"/>
    </location>
</feature>
<feature type="transmembrane region" description="Helical" evidence="10">
    <location>
        <begin position="280"/>
        <end position="302"/>
    </location>
</feature>
<feature type="transmembrane region" description="Helical" evidence="10">
    <location>
        <begin position="564"/>
        <end position="584"/>
    </location>
</feature>
<evidence type="ECO:0000256" key="10">
    <source>
        <dbReference type="SAM" id="Phobius"/>
    </source>
</evidence>
<keyword evidence="12" id="KW-1185">Reference proteome</keyword>
<dbReference type="EMBL" id="OV651822">
    <property type="protein sequence ID" value="CAH1100128.1"/>
    <property type="molecule type" value="Genomic_DNA"/>
</dbReference>
<accession>A0A9P0G4Y6</accession>
<feature type="transmembrane region" description="Helical" evidence="10">
    <location>
        <begin position="254"/>
        <end position="274"/>
    </location>
</feature>
<keyword evidence="8" id="KW-0675">Receptor</keyword>
<dbReference type="GO" id="GO:0007165">
    <property type="term" value="P:signal transduction"/>
    <property type="evidence" value="ECO:0007669"/>
    <property type="project" value="UniProtKB-KW"/>
</dbReference>
<keyword evidence="9" id="KW-0807">Transducer</keyword>
<reference evidence="11" key="1">
    <citation type="submission" date="2022-01" db="EMBL/GenBank/DDBJ databases">
        <authorList>
            <person name="King R."/>
        </authorList>
    </citation>
    <scope>NUCLEOTIDE SEQUENCE</scope>
</reference>
<keyword evidence="6 10" id="KW-1133">Transmembrane helix</keyword>
<evidence type="ECO:0000256" key="6">
    <source>
        <dbReference type="ARBA" id="ARBA00022989"/>
    </source>
</evidence>
<evidence type="ECO:0000313" key="12">
    <source>
        <dbReference type="Proteomes" id="UP001153636"/>
    </source>
</evidence>
<evidence type="ECO:0000256" key="5">
    <source>
        <dbReference type="ARBA" id="ARBA00022725"/>
    </source>
</evidence>
<evidence type="ECO:0008006" key="13">
    <source>
        <dbReference type="Google" id="ProtNLM"/>
    </source>
</evidence>
<name>A0A9P0G4Y6_9CUCU</name>
<feature type="transmembrane region" description="Helical" evidence="10">
    <location>
        <begin position="33"/>
        <end position="53"/>
    </location>
</feature>
<evidence type="ECO:0000256" key="1">
    <source>
        <dbReference type="ARBA" id="ARBA00004651"/>
    </source>
</evidence>
<feature type="transmembrane region" description="Helical" evidence="10">
    <location>
        <begin position="65"/>
        <end position="83"/>
    </location>
</feature>
<feature type="transmembrane region" description="Helical" evidence="10">
    <location>
        <begin position="590"/>
        <end position="612"/>
    </location>
</feature>
<feature type="transmembrane region" description="Helical" evidence="10">
    <location>
        <begin position="428"/>
        <end position="449"/>
    </location>
</feature>
<dbReference type="OrthoDB" id="7540137at2759"/>
<dbReference type="AlphaFoldDB" id="A0A9P0G4Y6"/>
<dbReference type="GO" id="GO:0004984">
    <property type="term" value="F:olfactory receptor activity"/>
    <property type="evidence" value="ECO:0007669"/>
    <property type="project" value="InterPro"/>
</dbReference>
<evidence type="ECO:0000256" key="3">
    <source>
        <dbReference type="ARBA" id="ARBA00022606"/>
    </source>
</evidence>
<protein>
    <recommendedName>
        <fullName evidence="13">Odorant receptor</fullName>
    </recommendedName>
</protein>
<dbReference type="InterPro" id="IPR004117">
    <property type="entry name" value="7tm6_olfct_rcpt"/>
</dbReference>
<evidence type="ECO:0000256" key="4">
    <source>
        <dbReference type="ARBA" id="ARBA00022692"/>
    </source>
</evidence>
<feature type="transmembrane region" description="Helical" evidence="10">
    <location>
        <begin position="661"/>
        <end position="682"/>
    </location>
</feature>
<sequence>MNILDFIETERISLTAEGFYPVKKVGILNRINSLVIMILSFLEWILMLLFLLLVKVEIVDMTETMLFFITQTAFLCKLVNFILKKDVLVVVESHLRKPILCDVTNEESDVIKENLLGFQLFGHMYRGAAVFATIFFALFPLLDQGSKGTGRLPLKLWIPFEMDNSYYLIYFLIILAIGLEAFTNICLDVLPIKFLMVAVGQFENLKTKLRESVPLGEEEVEDEVVLRNLNKCVVHFYAINSFVNDVERTFSNGIFIQFLCTVLVICMTGFQLMIIPIKSLQFPTLLLYLVTVMCQVSIYCWYGDKLMASIVNLLEFLETEIVFLTQEGFYPNKKVGILNRINAIFITTLNLLEWILMLLFLFLVKAELIDISETLLFSTTQTAFMFKLFNFIIKKDVLLLVEKHLRKPTLCDVTTEERQVIADNINGFRLVGIIFRGAAVFATIFYALFPLLDSGSAGTKRLPLRLWIPFEMEKSYYFIWFLTTMAIGSEAFTNSNFDILTIKFVMVAVGQFENLKKKFRESVPAGEKEVDDAVVLRNLKACVIHYNDINSYIMDVERTFSNGIFIQFCCSVLIICMTGFQLMVIPVTSIQFATLNAYFVTIICQIVMYCWYGQKLMESSDEITDACYSAEWYKCSARVQKMYFIIMERAKLPVRLRAGNFFVLDIPFFMAVLRSSYSYFAVLRRVYSDKLSMK</sequence>
<evidence type="ECO:0000256" key="9">
    <source>
        <dbReference type="ARBA" id="ARBA00023224"/>
    </source>
</evidence>
<gene>
    <name evidence="11" type="ORF">PSYICH_LOCUS1746</name>
</gene>
<keyword evidence="7 10" id="KW-0472">Membrane</keyword>
<dbReference type="GO" id="GO:0005886">
    <property type="term" value="C:plasma membrane"/>
    <property type="evidence" value="ECO:0007669"/>
    <property type="project" value="UniProtKB-SubCell"/>
</dbReference>
<keyword evidence="4 10" id="KW-0812">Transmembrane</keyword>
<comment type="subcellular location">
    <subcellularLocation>
        <location evidence="1">Cell membrane</location>
        <topology evidence="1">Multi-pass membrane protein</topology>
    </subcellularLocation>
</comment>
<dbReference type="GO" id="GO:0005549">
    <property type="term" value="F:odorant binding"/>
    <property type="evidence" value="ECO:0007669"/>
    <property type="project" value="InterPro"/>
</dbReference>
<dbReference type="Proteomes" id="UP001153636">
    <property type="component" value="Chromosome 10"/>
</dbReference>
<keyword evidence="2" id="KW-1003">Cell membrane</keyword>
<dbReference type="PANTHER" id="PTHR21137:SF35">
    <property type="entry name" value="ODORANT RECEPTOR 19A-RELATED"/>
    <property type="match status" value="1"/>
</dbReference>
<feature type="transmembrane region" description="Helical" evidence="10">
    <location>
        <begin position="375"/>
        <end position="393"/>
    </location>
</feature>
<evidence type="ECO:0000256" key="7">
    <source>
        <dbReference type="ARBA" id="ARBA00023136"/>
    </source>
</evidence>